<reference evidence="1 2" key="1">
    <citation type="journal article" date="2013" name="Nat. Commun.">
        <title>The evolution and pathogenic mechanisms of the rice sheath blight pathogen.</title>
        <authorList>
            <person name="Zheng A."/>
            <person name="Lin R."/>
            <person name="Xu L."/>
            <person name="Qin P."/>
            <person name="Tang C."/>
            <person name="Ai P."/>
            <person name="Zhang D."/>
            <person name="Liu Y."/>
            <person name="Sun Z."/>
            <person name="Feng H."/>
            <person name="Wang Y."/>
            <person name="Chen Y."/>
            <person name="Liang X."/>
            <person name="Fu R."/>
            <person name="Li Q."/>
            <person name="Zhang J."/>
            <person name="Yu X."/>
            <person name="Xie Z."/>
            <person name="Ding L."/>
            <person name="Guan P."/>
            <person name="Tang J."/>
            <person name="Liang Y."/>
            <person name="Wang S."/>
            <person name="Deng Q."/>
            <person name="Li S."/>
            <person name="Zhu J."/>
            <person name="Wang L."/>
            <person name="Liu H."/>
            <person name="Li P."/>
        </authorList>
    </citation>
    <scope>NUCLEOTIDE SEQUENCE [LARGE SCALE GENOMIC DNA]</scope>
    <source>
        <strain evidence="2">AG-1 IA</strain>
    </source>
</reference>
<dbReference type="HOGENOM" id="CLU_1897617_0_0_1"/>
<organism evidence="1 2">
    <name type="scientific">Thanatephorus cucumeris (strain AG1-IA)</name>
    <name type="common">Rice sheath blight fungus</name>
    <name type="synonym">Rhizoctonia solani</name>
    <dbReference type="NCBI Taxonomy" id="983506"/>
    <lineage>
        <taxon>Eukaryota</taxon>
        <taxon>Fungi</taxon>
        <taxon>Dikarya</taxon>
        <taxon>Basidiomycota</taxon>
        <taxon>Agaricomycotina</taxon>
        <taxon>Agaricomycetes</taxon>
        <taxon>Cantharellales</taxon>
        <taxon>Ceratobasidiaceae</taxon>
        <taxon>Rhizoctonia</taxon>
        <taxon>Rhizoctonia solani AG-1</taxon>
    </lineage>
</organism>
<protein>
    <submittedName>
        <fullName evidence="1">Uncharacterized protein</fullName>
    </submittedName>
</protein>
<dbReference type="EMBL" id="AFRT01001439">
    <property type="protein sequence ID" value="ELU40374.1"/>
    <property type="molecule type" value="Genomic_DNA"/>
</dbReference>
<keyword evidence="2" id="KW-1185">Reference proteome</keyword>
<gene>
    <name evidence="1" type="ORF">AG1IA_05590</name>
</gene>
<sequence length="134" mass="14191">MDGRRYLACGWRSGAGSGQRKIERTRAHVSGDMLGASKRCLADGTCMISSHGSSQGVDTGGAIQPAKGVLWARGGRPASFILVECGSDTCVTWQRRPHIEHGQPSSSAGSIGADISISDWLAQPYSPFMGQRQV</sequence>
<name>L8WVK2_THACA</name>
<dbReference type="AlphaFoldDB" id="L8WVK2"/>
<dbReference type="Proteomes" id="UP000011668">
    <property type="component" value="Unassembled WGS sequence"/>
</dbReference>
<comment type="caution">
    <text evidence="1">The sequence shown here is derived from an EMBL/GenBank/DDBJ whole genome shotgun (WGS) entry which is preliminary data.</text>
</comment>
<accession>L8WVK2</accession>
<evidence type="ECO:0000313" key="2">
    <source>
        <dbReference type="Proteomes" id="UP000011668"/>
    </source>
</evidence>
<evidence type="ECO:0000313" key="1">
    <source>
        <dbReference type="EMBL" id="ELU40374.1"/>
    </source>
</evidence>
<proteinExistence type="predicted"/>